<name>A0ABW2U4A9_9BACT</name>
<organism evidence="2 3">
    <name type="scientific">Hymenobacter humi</name>
    <dbReference type="NCBI Taxonomy" id="1411620"/>
    <lineage>
        <taxon>Bacteria</taxon>
        <taxon>Pseudomonadati</taxon>
        <taxon>Bacteroidota</taxon>
        <taxon>Cytophagia</taxon>
        <taxon>Cytophagales</taxon>
        <taxon>Hymenobacteraceae</taxon>
        <taxon>Hymenobacter</taxon>
    </lineage>
</organism>
<dbReference type="Pfam" id="PF25778">
    <property type="entry name" value="DUF7948"/>
    <property type="match status" value="1"/>
</dbReference>
<evidence type="ECO:0000313" key="2">
    <source>
        <dbReference type="EMBL" id="MFC7666866.1"/>
    </source>
</evidence>
<sequence>MLGPALALAKARPARAASIEPGTPSLEFVQNKGQWDSRVRYEAALPSGTLFVQANALTYNFVDPAALSQHGGETAQPKPASPTSAAGIAAHAYTVHFEQANAGVRLTAETPTAGERNYFVGTDARRWASHVGAFRRLRYTDLWPGIGLTLYENKGQHLEYDVLLAPRANPARVAFRYEGTSALALDAAGNLVIKTTVGTTTEPGAQGLASGRRRPAPARGLPLRTHGAHPHLRAGRLRQVPRPDHRPHRAVLDPHRLDGRQLGLHGDLRRCREYVLGRHRFQQRRHVSGHAGAYRTTFSSGMDMAIIKYNTAVSGPAARVWATYLGGNNADFPTALW</sequence>
<evidence type="ECO:0000313" key="3">
    <source>
        <dbReference type="Proteomes" id="UP001596513"/>
    </source>
</evidence>
<gene>
    <name evidence="2" type="ORF">ACFQT0_05120</name>
</gene>
<protein>
    <recommendedName>
        <fullName evidence="1">DUF7948 domain-containing protein</fullName>
    </recommendedName>
</protein>
<accession>A0ABW2U4A9</accession>
<proteinExistence type="predicted"/>
<reference evidence="3" key="1">
    <citation type="journal article" date="2019" name="Int. J. Syst. Evol. Microbiol.">
        <title>The Global Catalogue of Microorganisms (GCM) 10K type strain sequencing project: providing services to taxonomists for standard genome sequencing and annotation.</title>
        <authorList>
            <consortium name="The Broad Institute Genomics Platform"/>
            <consortium name="The Broad Institute Genome Sequencing Center for Infectious Disease"/>
            <person name="Wu L."/>
            <person name="Ma J."/>
        </authorList>
    </citation>
    <scope>NUCLEOTIDE SEQUENCE [LARGE SCALE GENOMIC DNA]</scope>
    <source>
        <strain evidence="3">JCM 19635</strain>
    </source>
</reference>
<dbReference type="Proteomes" id="UP001596513">
    <property type="component" value="Unassembled WGS sequence"/>
</dbReference>
<feature type="domain" description="DUF7948" evidence="1">
    <location>
        <begin position="28"/>
        <end position="202"/>
    </location>
</feature>
<evidence type="ECO:0000259" key="1">
    <source>
        <dbReference type="Pfam" id="PF25778"/>
    </source>
</evidence>
<dbReference type="RefSeq" id="WP_380200932.1">
    <property type="nucleotide sequence ID" value="NZ_JBHTEK010000001.1"/>
</dbReference>
<keyword evidence="3" id="KW-1185">Reference proteome</keyword>
<dbReference type="EMBL" id="JBHTEK010000001">
    <property type="protein sequence ID" value="MFC7666866.1"/>
    <property type="molecule type" value="Genomic_DNA"/>
</dbReference>
<comment type="caution">
    <text evidence="2">The sequence shown here is derived from an EMBL/GenBank/DDBJ whole genome shotgun (WGS) entry which is preliminary data.</text>
</comment>
<dbReference type="InterPro" id="IPR057708">
    <property type="entry name" value="DUF7948"/>
</dbReference>